<dbReference type="KEGG" id="eaz:JHT90_00955"/>
<sequence length="155" mass="16544">MKKANYGFTLIEIMIVIAIIAILAAIAVPMYQNYITRAKLAEVFSMASGLKSRIAESYSLKQTCPVNTNAADQGVLKPADYATQIIEEITITTGTNGCDINVKIRSDAALVSSARGKTITLQLAAGNTSGAYSWDCVTDMSASDAGKYLPNICHQ</sequence>
<comment type="similarity">
    <text evidence="1">Belongs to the N-Me-Phe pilin family.</text>
</comment>
<evidence type="ECO:0000313" key="5">
    <source>
        <dbReference type="EMBL" id="QQP85863.1"/>
    </source>
</evidence>
<dbReference type="NCBIfam" id="TIGR02532">
    <property type="entry name" value="IV_pilin_GFxxxE"/>
    <property type="match status" value="1"/>
</dbReference>
<keyword evidence="4" id="KW-1133">Transmembrane helix</keyword>
<evidence type="ECO:0000256" key="2">
    <source>
        <dbReference type="ARBA" id="ARBA00022481"/>
    </source>
</evidence>
<keyword evidence="4" id="KW-0812">Transmembrane</keyword>
<reference evidence="5 6" key="1">
    <citation type="submission" date="2021-01" db="EMBL/GenBank/DDBJ databases">
        <title>Entomomonas sp. F2A isolated from a house cricket (Acheta domesticus).</title>
        <authorList>
            <person name="Spergser J."/>
            <person name="Busse H.-J."/>
        </authorList>
    </citation>
    <scope>NUCLEOTIDE SEQUENCE [LARGE SCALE GENOMIC DNA]</scope>
    <source>
        <strain evidence="5 6">F2A</strain>
    </source>
</reference>
<dbReference type="InterPro" id="IPR001082">
    <property type="entry name" value="Pilin"/>
</dbReference>
<evidence type="ECO:0000256" key="4">
    <source>
        <dbReference type="SAM" id="Phobius"/>
    </source>
</evidence>
<gene>
    <name evidence="5" type="ORF">JHT90_00955</name>
</gene>
<dbReference type="Gene3D" id="3.30.700.10">
    <property type="entry name" value="Glycoprotein, Type 4 Pilin"/>
    <property type="match status" value="1"/>
</dbReference>
<dbReference type="GO" id="GO:0007155">
    <property type="term" value="P:cell adhesion"/>
    <property type="evidence" value="ECO:0007669"/>
    <property type="project" value="InterPro"/>
</dbReference>
<accession>A0A974RX55</accession>
<dbReference type="SUPFAM" id="SSF54523">
    <property type="entry name" value="Pili subunits"/>
    <property type="match status" value="1"/>
</dbReference>
<organism evidence="5 6">
    <name type="scientific">Entomomonas asaccharolytica</name>
    <dbReference type="NCBI Taxonomy" id="2785331"/>
    <lineage>
        <taxon>Bacteria</taxon>
        <taxon>Pseudomonadati</taxon>
        <taxon>Pseudomonadota</taxon>
        <taxon>Gammaproteobacteria</taxon>
        <taxon>Pseudomonadales</taxon>
        <taxon>Pseudomonadaceae</taxon>
        <taxon>Entomomonas</taxon>
    </lineage>
</organism>
<dbReference type="InterPro" id="IPR045584">
    <property type="entry name" value="Pilin-like"/>
</dbReference>
<evidence type="ECO:0000256" key="3">
    <source>
        <dbReference type="ARBA" id="ARBA00029638"/>
    </source>
</evidence>
<keyword evidence="2" id="KW-0488">Methylation</keyword>
<dbReference type="AlphaFoldDB" id="A0A974RX55"/>
<dbReference type="Pfam" id="PF00114">
    <property type="entry name" value="Pilin"/>
    <property type="match status" value="1"/>
</dbReference>
<dbReference type="Proteomes" id="UP000595278">
    <property type="component" value="Chromosome"/>
</dbReference>
<dbReference type="PANTHER" id="PTHR30093:SF34">
    <property type="entry name" value="PREPILIN PEPTIDASE-DEPENDENT PROTEIN D"/>
    <property type="match status" value="1"/>
</dbReference>
<feature type="transmembrane region" description="Helical" evidence="4">
    <location>
        <begin position="6"/>
        <end position="31"/>
    </location>
</feature>
<dbReference type="Pfam" id="PF07963">
    <property type="entry name" value="N_methyl"/>
    <property type="match status" value="1"/>
</dbReference>
<dbReference type="GO" id="GO:0043107">
    <property type="term" value="P:type IV pilus-dependent motility"/>
    <property type="evidence" value="ECO:0007669"/>
    <property type="project" value="TreeGrafter"/>
</dbReference>
<name>A0A974RX55_9GAMM</name>
<keyword evidence="6" id="KW-1185">Reference proteome</keyword>
<evidence type="ECO:0000256" key="1">
    <source>
        <dbReference type="ARBA" id="ARBA00005233"/>
    </source>
</evidence>
<dbReference type="InterPro" id="IPR012902">
    <property type="entry name" value="N_methyl_site"/>
</dbReference>
<dbReference type="RefSeq" id="WP_201093009.1">
    <property type="nucleotide sequence ID" value="NZ_CP067393.1"/>
</dbReference>
<dbReference type="GO" id="GO:0044096">
    <property type="term" value="C:type IV pilus"/>
    <property type="evidence" value="ECO:0007669"/>
    <property type="project" value="TreeGrafter"/>
</dbReference>
<keyword evidence="4" id="KW-0472">Membrane</keyword>
<dbReference type="EMBL" id="CP067393">
    <property type="protein sequence ID" value="QQP85863.1"/>
    <property type="molecule type" value="Genomic_DNA"/>
</dbReference>
<dbReference type="PANTHER" id="PTHR30093">
    <property type="entry name" value="GENERAL SECRETION PATHWAY PROTEIN G"/>
    <property type="match status" value="1"/>
</dbReference>
<proteinExistence type="inferred from homology"/>
<protein>
    <recommendedName>
        <fullName evidence="3">Pilin</fullName>
    </recommendedName>
</protein>
<evidence type="ECO:0000313" key="6">
    <source>
        <dbReference type="Proteomes" id="UP000595278"/>
    </source>
</evidence>